<feature type="binding site" evidence="9">
    <location>
        <position position="140"/>
    </location>
    <ligand>
        <name>substrate</name>
    </ligand>
</feature>
<gene>
    <name evidence="9" type="primary">rbsK</name>
    <name evidence="11" type="ORF">ACFFQ6_02610</name>
</gene>
<dbReference type="CDD" id="cd01174">
    <property type="entry name" value="ribokinase"/>
    <property type="match status" value="1"/>
</dbReference>
<comment type="activity regulation">
    <text evidence="9">Activated by a monovalent cation that binds near, but not in, the active site. The most likely occupant of the site in vivo is potassium. Ion binding induces a conformational change that may alter substrate affinity.</text>
</comment>
<keyword evidence="12" id="KW-1185">Reference proteome</keyword>
<dbReference type="InterPro" id="IPR002139">
    <property type="entry name" value="Ribo/fructo_kinase"/>
</dbReference>
<feature type="binding site" evidence="9">
    <location>
        <position position="273"/>
    </location>
    <ligand>
        <name>K(+)</name>
        <dbReference type="ChEBI" id="CHEBI:29103"/>
    </ligand>
</feature>
<evidence type="ECO:0000256" key="6">
    <source>
        <dbReference type="ARBA" id="ARBA00022842"/>
    </source>
</evidence>
<proteinExistence type="inferred from homology"/>
<evidence type="ECO:0000259" key="10">
    <source>
        <dbReference type="Pfam" id="PF00294"/>
    </source>
</evidence>
<keyword evidence="3 9" id="KW-0547">Nucleotide-binding</keyword>
<keyword evidence="7 9" id="KW-0630">Potassium</keyword>
<dbReference type="InterPro" id="IPR011611">
    <property type="entry name" value="PfkB_dom"/>
</dbReference>
<keyword evidence="8 9" id="KW-0119">Carbohydrate metabolism</keyword>
<dbReference type="Gene3D" id="3.40.1190.20">
    <property type="match status" value="1"/>
</dbReference>
<dbReference type="Pfam" id="PF00294">
    <property type="entry name" value="PfkB"/>
    <property type="match status" value="1"/>
</dbReference>
<dbReference type="InterPro" id="IPR011877">
    <property type="entry name" value="Ribokinase"/>
</dbReference>
<keyword evidence="2 9" id="KW-0479">Metal-binding</keyword>
<feature type="domain" description="Carbohydrate kinase PfkB" evidence="10">
    <location>
        <begin position="5"/>
        <end position="276"/>
    </location>
</feature>
<dbReference type="PANTHER" id="PTHR10584">
    <property type="entry name" value="SUGAR KINASE"/>
    <property type="match status" value="1"/>
</dbReference>
<feature type="binding site" evidence="9">
    <location>
        <position position="184"/>
    </location>
    <ligand>
        <name>ATP</name>
        <dbReference type="ChEBI" id="CHEBI:30616"/>
    </ligand>
</feature>
<evidence type="ECO:0000256" key="3">
    <source>
        <dbReference type="ARBA" id="ARBA00022741"/>
    </source>
</evidence>
<comment type="cofactor">
    <cofactor evidence="9">
        <name>Mg(2+)</name>
        <dbReference type="ChEBI" id="CHEBI:18420"/>
    </cofactor>
    <text evidence="9">Requires a divalent cation, most likely magnesium in vivo, as an electrophilic catalyst to aid phosphoryl group transfer. It is the chelate of the metal and the nucleotide that is the actual substrate.</text>
</comment>
<accession>A0ABV5X7Y4</accession>
<evidence type="ECO:0000313" key="12">
    <source>
        <dbReference type="Proteomes" id="UP001589587"/>
    </source>
</evidence>
<dbReference type="SUPFAM" id="SSF53613">
    <property type="entry name" value="Ribokinase-like"/>
    <property type="match status" value="1"/>
</dbReference>
<feature type="active site" description="Proton acceptor" evidence="9">
    <location>
        <position position="236"/>
    </location>
</feature>
<feature type="binding site" evidence="9">
    <location>
        <position position="236"/>
    </location>
    <ligand>
        <name>substrate</name>
    </ligand>
</feature>
<comment type="pathway">
    <text evidence="9">Carbohydrate metabolism; D-ribose degradation; D-ribose 5-phosphate from beta-D-ribopyranose: step 2/2.</text>
</comment>
<dbReference type="GO" id="GO:0004747">
    <property type="term" value="F:ribokinase activity"/>
    <property type="evidence" value="ECO:0007669"/>
    <property type="project" value="UniProtKB-EC"/>
</dbReference>
<dbReference type="PANTHER" id="PTHR10584:SF166">
    <property type="entry name" value="RIBOKINASE"/>
    <property type="match status" value="1"/>
</dbReference>
<dbReference type="PRINTS" id="PR00990">
    <property type="entry name" value="RIBOKINASE"/>
</dbReference>
<feature type="binding site" evidence="9">
    <location>
        <begin position="204"/>
        <end position="209"/>
    </location>
    <ligand>
        <name>ATP</name>
        <dbReference type="ChEBI" id="CHEBI:30616"/>
    </ligand>
</feature>
<evidence type="ECO:0000256" key="4">
    <source>
        <dbReference type="ARBA" id="ARBA00022777"/>
    </source>
</evidence>
<feature type="binding site" evidence="9">
    <location>
        <position position="267"/>
    </location>
    <ligand>
        <name>K(+)</name>
        <dbReference type="ChEBI" id="CHEBI:29103"/>
    </ligand>
</feature>
<organism evidence="11 12">
    <name type="scientific">Rhodococcus baikonurensis</name>
    <dbReference type="NCBI Taxonomy" id="172041"/>
    <lineage>
        <taxon>Bacteria</taxon>
        <taxon>Bacillati</taxon>
        <taxon>Actinomycetota</taxon>
        <taxon>Actinomycetes</taxon>
        <taxon>Mycobacteriales</taxon>
        <taxon>Nocardiaceae</taxon>
        <taxon>Rhodococcus</taxon>
        <taxon>Rhodococcus erythropolis group</taxon>
    </lineage>
</organism>
<evidence type="ECO:0000256" key="2">
    <source>
        <dbReference type="ARBA" id="ARBA00022723"/>
    </source>
</evidence>
<name>A0ABV5X7Y4_9NOCA</name>
<comment type="subunit">
    <text evidence="9">Homodimer.</text>
</comment>
<sequence length="296" mass="29640">MSTPRIVVVGSINMDLTTSVARFPAPGETLLGTAFATAAGGKGSNQAIAAAKAGGDVSFIGAVGDDGFGAQLRETLQDAGVDTALLRGVDGPSGVAAITVSEDAENNIIVVPGANSSITSLSEADLAAIAHADVLLCQLEVPLDTVTAAAQHAHDNGTTVILNPSPVQELPDPLIDAVDILIVNQTESEQLAAVTGRVAHLVTTLGAGGADLRSGDVTVHADSPTVTPVDATGAGDAFTGAFAVEWVQDQERALQFAATAGSLATTVRGASVSSPTRAAIEKVLNRQLDSDTASSA</sequence>
<feature type="binding site" evidence="9">
    <location>
        <begin position="235"/>
        <end position="236"/>
    </location>
    <ligand>
        <name>ATP</name>
        <dbReference type="ChEBI" id="CHEBI:30616"/>
    </ligand>
</feature>
<keyword evidence="5 9" id="KW-0067">ATP-binding</keyword>
<dbReference type="EC" id="2.7.1.15" evidence="9"/>
<comment type="subcellular location">
    <subcellularLocation>
        <location evidence="9">Cytoplasm</location>
    </subcellularLocation>
</comment>
<protein>
    <recommendedName>
        <fullName evidence="9">Ribokinase</fullName>
        <shortName evidence="9">RK</shortName>
        <ecNumber evidence="9">2.7.1.15</ecNumber>
    </recommendedName>
</protein>
<evidence type="ECO:0000256" key="7">
    <source>
        <dbReference type="ARBA" id="ARBA00022958"/>
    </source>
</evidence>
<comment type="caution">
    <text evidence="9">Lacks conserved residue(s) required for the propagation of feature annotation.</text>
</comment>
<keyword evidence="6 9" id="KW-0460">Magnesium</keyword>
<comment type="function">
    <text evidence="9">Catalyzes the phosphorylation of ribose at O-5 in a reaction requiring ATP and magnesium. The resulting D-ribose-5-phosphate can then be used either for sythesis of nucleotides, histidine, and tryptophan, or as a component of the pentose phosphate pathway.</text>
</comment>
<comment type="caution">
    <text evidence="11">The sequence shown here is derived from an EMBL/GenBank/DDBJ whole genome shotgun (WGS) entry which is preliminary data.</text>
</comment>
<feature type="binding site" evidence="9">
    <location>
        <position position="264"/>
    </location>
    <ligand>
        <name>K(+)</name>
        <dbReference type="ChEBI" id="CHEBI:29103"/>
    </ligand>
</feature>
<comment type="similarity">
    <text evidence="9">Belongs to the carbohydrate kinase PfkB family. Ribokinase subfamily.</text>
</comment>
<reference evidence="11 12" key="1">
    <citation type="submission" date="2024-09" db="EMBL/GenBank/DDBJ databases">
        <authorList>
            <person name="Sun Q."/>
            <person name="Mori K."/>
        </authorList>
    </citation>
    <scope>NUCLEOTIDE SEQUENCE [LARGE SCALE GENOMIC DNA]</scope>
    <source>
        <strain evidence="11 12">JCM 11411</strain>
    </source>
</reference>
<evidence type="ECO:0000256" key="8">
    <source>
        <dbReference type="ARBA" id="ARBA00023277"/>
    </source>
</evidence>
<evidence type="ECO:0000256" key="9">
    <source>
        <dbReference type="HAMAP-Rule" id="MF_01987"/>
    </source>
</evidence>
<feature type="binding site" evidence="9">
    <location>
        <position position="269"/>
    </location>
    <ligand>
        <name>K(+)</name>
        <dbReference type="ChEBI" id="CHEBI:29103"/>
    </ligand>
</feature>
<keyword evidence="1 9" id="KW-0808">Transferase</keyword>
<feature type="binding site" evidence="9">
    <location>
        <position position="230"/>
    </location>
    <ligand>
        <name>K(+)</name>
        <dbReference type="ChEBI" id="CHEBI:29103"/>
    </ligand>
</feature>
<dbReference type="Proteomes" id="UP001589587">
    <property type="component" value="Unassembled WGS sequence"/>
</dbReference>
<dbReference type="EMBL" id="JBHMAS010000002">
    <property type="protein sequence ID" value="MFB9778558.1"/>
    <property type="molecule type" value="Genomic_DNA"/>
</dbReference>
<dbReference type="InterPro" id="IPR029056">
    <property type="entry name" value="Ribokinase-like"/>
</dbReference>
<dbReference type="RefSeq" id="WP_378373803.1">
    <property type="nucleotide sequence ID" value="NZ_JBHMAS010000002.1"/>
</dbReference>
<evidence type="ECO:0000313" key="11">
    <source>
        <dbReference type="EMBL" id="MFB9778558.1"/>
    </source>
</evidence>
<dbReference type="HAMAP" id="MF_01987">
    <property type="entry name" value="Ribokinase"/>
    <property type="match status" value="1"/>
</dbReference>
<evidence type="ECO:0000256" key="5">
    <source>
        <dbReference type="ARBA" id="ARBA00022840"/>
    </source>
</evidence>
<feature type="binding site" evidence="9">
    <location>
        <begin position="41"/>
        <end position="45"/>
    </location>
    <ligand>
        <name>substrate</name>
    </ligand>
</feature>
<feature type="binding site" evidence="9">
    <location>
        <position position="232"/>
    </location>
    <ligand>
        <name>K(+)</name>
        <dbReference type="ChEBI" id="CHEBI:29103"/>
    </ligand>
</feature>
<keyword evidence="4 9" id="KW-0418">Kinase</keyword>
<keyword evidence="9" id="KW-0963">Cytoplasm</keyword>
<feature type="binding site" evidence="9">
    <location>
        <begin position="13"/>
        <end position="15"/>
    </location>
    <ligand>
        <name>substrate</name>
    </ligand>
</feature>
<evidence type="ECO:0000256" key="1">
    <source>
        <dbReference type="ARBA" id="ARBA00022679"/>
    </source>
</evidence>
<comment type="catalytic activity">
    <reaction evidence="9">
        <text>D-ribose + ATP = D-ribose 5-phosphate + ADP + H(+)</text>
        <dbReference type="Rhea" id="RHEA:13697"/>
        <dbReference type="ChEBI" id="CHEBI:15378"/>
        <dbReference type="ChEBI" id="CHEBI:30616"/>
        <dbReference type="ChEBI" id="CHEBI:47013"/>
        <dbReference type="ChEBI" id="CHEBI:78346"/>
        <dbReference type="ChEBI" id="CHEBI:456216"/>
        <dbReference type="EC" id="2.7.1.15"/>
    </reaction>
</comment>